<evidence type="ECO:0000313" key="3">
    <source>
        <dbReference type="Proteomes" id="UP000244309"/>
    </source>
</evidence>
<dbReference type="Gene3D" id="1.10.472.10">
    <property type="entry name" value="Cyclin-like"/>
    <property type="match status" value="1"/>
</dbReference>
<evidence type="ECO:0008006" key="4">
    <source>
        <dbReference type="Google" id="ProtNLM"/>
    </source>
</evidence>
<dbReference type="InterPro" id="IPR013922">
    <property type="entry name" value="Cyclin_PHO80-like"/>
</dbReference>
<comment type="caution">
    <text evidence="2">The sequence shown here is derived from an EMBL/GenBank/DDBJ whole genome shotgun (WGS) entry which is preliminary data.</text>
</comment>
<dbReference type="CDD" id="cd20557">
    <property type="entry name" value="CYCLIN_ScPCL1-like"/>
    <property type="match status" value="1"/>
</dbReference>
<reference evidence="2 3" key="1">
    <citation type="submission" date="2017-12" db="EMBL/GenBank/DDBJ databases">
        <title>Genome Sequence of a Multidrug-Resistant Candida haemulonii Isolate from a Patient with Chronic Leg Ulcers in Israel.</title>
        <authorList>
            <person name="Chow N.A."/>
            <person name="Gade L."/>
            <person name="Batra D."/>
            <person name="Rowe L.A."/>
            <person name="Ben-Ami R."/>
            <person name="Loparev V.N."/>
            <person name="Litvintseva A.P."/>
        </authorList>
    </citation>
    <scope>NUCLEOTIDE SEQUENCE [LARGE SCALE GENOMIC DNA]</scope>
    <source>
        <strain evidence="2 3">B11899</strain>
    </source>
</reference>
<gene>
    <name evidence="2" type="ORF">CXQ85_002700</name>
</gene>
<protein>
    <recommendedName>
        <fullName evidence="4">Cyclin N-terminal domain-containing protein</fullName>
    </recommendedName>
</protein>
<dbReference type="GO" id="GO:0005634">
    <property type="term" value="C:nucleus"/>
    <property type="evidence" value="ECO:0007669"/>
    <property type="project" value="TreeGrafter"/>
</dbReference>
<keyword evidence="3" id="KW-1185">Reference proteome</keyword>
<dbReference type="EMBL" id="PKFO01000010">
    <property type="protein sequence ID" value="PVH22975.1"/>
    <property type="molecule type" value="Genomic_DNA"/>
</dbReference>
<dbReference type="OrthoDB" id="244495at2759"/>
<evidence type="ECO:0000313" key="2">
    <source>
        <dbReference type="EMBL" id="PVH22975.1"/>
    </source>
</evidence>
<dbReference type="STRING" id="45357.A0A2V1AYN0"/>
<dbReference type="Proteomes" id="UP000244309">
    <property type="component" value="Unassembled WGS sequence"/>
</dbReference>
<sequence length="368" mass="40887">MFSSNIGTSGHRASASYSGYPYSQYKPMPAGSFQHQVPFQHHQHHQHQHQMSMGMGPGYYSNSMVQGPPAYMPVQAPVAPMNAPALPPVAAPAPAPAPAPAASAGGINAVLEYEPNDMAAFLCWCAFGMLNQNRNPTKDFEKMAVSILYATRLPKSSIIIALEYMNQRFSSAPLGYMSEHEVFVKLVVALVLANKFNDDNTFTNRSWCGATGLQIEVINEEEATWLREVQWQLNVVKFRDNIRTLEECWKTWLDKYSPQNQSNNVSSPVSSSDRGYYSSSPIPSSPSYQSSISSGYNISPSDMSPAKYAQEPSWASNYNFRPSYPSQPSIWAYTPTQYQYVPQHDPAMSGANYFGYNNPYYACNMASC</sequence>
<dbReference type="VEuPathDB" id="FungiDB:CXQ85_002700"/>
<organism evidence="2 3">
    <name type="scientific">Candidozyma haemuli</name>
    <dbReference type="NCBI Taxonomy" id="45357"/>
    <lineage>
        <taxon>Eukaryota</taxon>
        <taxon>Fungi</taxon>
        <taxon>Dikarya</taxon>
        <taxon>Ascomycota</taxon>
        <taxon>Saccharomycotina</taxon>
        <taxon>Pichiomycetes</taxon>
        <taxon>Metschnikowiaceae</taxon>
        <taxon>Candidozyma</taxon>
    </lineage>
</organism>
<dbReference type="AlphaFoldDB" id="A0A2V1AYN0"/>
<dbReference type="GO" id="GO:0019901">
    <property type="term" value="F:protein kinase binding"/>
    <property type="evidence" value="ECO:0007669"/>
    <property type="project" value="InterPro"/>
</dbReference>
<dbReference type="GO" id="GO:0016538">
    <property type="term" value="F:cyclin-dependent protein serine/threonine kinase regulator activity"/>
    <property type="evidence" value="ECO:0007669"/>
    <property type="project" value="TreeGrafter"/>
</dbReference>
<accession>A0A2V1AYN0</accession>
<dbReference type="RefSeq" id="XP_025343915.1">
    <property type="nucleotide sequence ID" value="XM_025486365.1"/>
</dbReference>
<evidence type="ECO:0000256" key="1">
    <source>
        <dbReference type="SAM" id="MobiDB-lite"/>
    </source>
</evidence>
<dbReference type="PANTHER" id="PTHR15615">
    <property type="match status" value="1"/>
</dbReference>
<dbReference type="PANTHER" id="PTHR15615:SF27">
    <property type="entry name" value="PHO85 CYCLIN CLG1"/>
    <property type="match status" value="1"/>
</dbReference>
<proteinExistence type="predicted"/>
<name>A0A2V1AYN0_9ASCO</name>
<feature type="region of interest" description="Disordered" evidence="1">
    <location>
        <begin position="259"/>
        <end position="290"/>
    </location>
</feature>
<dbReference type="GeneID" id="37008031"/>
<dbReference type="GO" id="GO:0000307">
    <property type="term" value="C:cyclin-dependent protein kinase holoenzyme complex"/>
    <property type="evidence" value="ECO:0007669"/>
    <property type="project" value="TreeGrafter"/>
</dbReference>